<dbReference type="AlphaFoldDB" id="D3EP41"/>
<dbReference type="Pfam" id="PF19238">
    <property type="entry name" value="Radical_SAM_2"/>
    <property type="match status" value="1"/>
</dbReference>
<dbReference type="Pfam" id="PF04459">
    <property type="entry name" value="DUF512"/>
    <property type="match status" value="1"/>
</dbReference>
<dbReference type="SUPFAM" id="SSF50156">
    <property type="entry name" value="PDZ domain-like"/>
    <property type="match status" value="1"/>
</dbReference>
<evidence type="ECO:0000313" key="5">
    <source>
        <dbReference type="Proteomes" id="UP000001405"/>
    </source>
</evidence>
<name>D3EP41_ATETH</name>
<dbReference type="RefSeq" id="WP_012953906.1">
    <property type="nucleotide sequence ID" value="NC_013771.1"/>
</dbReference>
<dbReference type="InterPro" id="IPR007549">
    <property type="entry name" value="DUF512"/>
</dbReference>
<dbReference type="Gene3D" id="2.30.42.10">
    <property type="match status" value="1"/>
</dbReference>
<dbReference type="OrthoDB" id="9774724at2"/>
<dbReference type="SUPFAM" id="SSF102114">
    <property type="entry name" value="Radical SAM enzymes"/>
    <property type="match status" value="1"/>
</dbReference>
<dbReference type="Proteomes" id="UP000001405">
    <property type="component" value="Chromosome"/>
</dbReference>
<reference evidence="4 5" key="1">
    <citation type="journal article" date="2010" name="Nature">
        <title>Metabolic streamlining in an open-ocean nitrogen-fixing cyanobacterium.</title>
        <authorList>
            <person name="Tripp H.J."/>
            <person name="Bench S.R."/>
            <person name="Turk K.A."/>
            <person name="Foster R.A."/>
            <person name="Desany B.A."/>
            <person name="Niazi F."/>
            <person name="Affourtit J.P."/>
            <person name="Zehr J.P."/>
        </authorList>
    </citation>
    <scope>NUCLEOTIDE SEQUENCE [LARGE SCALE GENOMIC DNA]</scope>
    <source>
        <strain evidence="5">ALOHA</strain>
    </source>
</reference>
<dbReference type="InterPro" id="IPR013785">
    <property type="entry name" value="Aldolase_TIM"/>
</dbReference>
<dbReference type="InterPro" id="IPR017673">
    <property type="entry name" value="CHP03279_fam"/>
</dbReference>
<keyword evidence="5" id="KW-1185">Reference proteome</keyword>
<dbReference type="Gene3D" id="3.20.20.70">
    <property type="entry name" value="Aldolase class I"/>
    <property type="match status" value="1"/>
</dbReference>
<protein>
    <submittedName>
        <fullName evidence="4">Putative FeS-containing Cyanobacterial-specific oxidoreductase</fullName>
    </submittedName>
</protein>
<evidence type="ECO:0000313" key="4">
    <source>
        <dbReference type="EMBL" id="ADB95241.1"/>
    </source>
</evidence>
<evidence type="ECO:0000259" key="3">
    <source>
        <dbReference type="Pfam" id="PF19238"/>
    </source>
</evidence>
<accession>D3EP41</accession>
<dbReference type="Pfam" id="PF17820">
    <property type="entry name" value="PDZ_6"/>
    <property type="match status" value="1"/>
</dbReference>
<dbReference type="InterPro" id="IPR041489">
    <property type="entry name" value="PDZ_6"/>
</dbReference>
<gene>
    <name evidence="4" type="ordered locus">UCYN_05120</name>
</gene>
<evidence type="ECO:0000259" key="1">
    <source>
        <dbReference type="Pfam" id="PF04459"/>
    </source>
</evidence>
<feature type="domain" description="Putative radical SAM N-terminal" evidence="3">
    <location>
        <begin position="72"/>
        <end position="217"/>
    </location>
</feature>
<proteinExistence type="predicted"/>
<sequence>MTVSLKYSAKVSKIVPSSIAEEVGFEIGDTIISINGKEPRDLIDYNFLCSDVFLLLQVLDIQKNLYQVEIEKDYDEDLGLEFETALFDGLIQCNNRCSFCFIDQQPPGKRDSLYLKDDDYRLSFLYGSYLTLTNLTEKEWKRIESMRLSPLFVSVHAIEPDIRIKLLKNKRAGEIKKQLEWFREKKLQIHAQIVVCPGINDGIHLEKTILELAEFHTTENPTVISTAVVPVGLTRFHPEKSNLIPVDQVKSEEVIKQVQGLQKKFFFQFNSNFVWLADEWFLIAKQDLPPESDYEDYPQVSNGVGSIKKFIQEFYSICQEKLPQKIDKEKTLIWVVGNAVDKVFQPLAQRLNQVENLTIILIPLRSKYWGQEITVTGLLTGEDLISGLQNMYLGDGILVPSVMLKNNNDIFLDDMTIEEVSLNLKTLLIPANNIADLIEICLSR</sequence>
<feature type="domain" description="PDZ" evidence="2">
    <location>
        <begin position="11"/>
        <end position="47"/>
    </location>
</feature>
<dbReference type="InterPro" id="IPR045375">
    <property type="entry name" value="Put_radical_SAM-like_N"/>
</dbReference>
<evidence type="ECO:0000259" key="2">
    <source>
        <dbReference type="Pfam" id="PF17820"/>
    </source>
</evidence>
<dbReference type="InterPro" id="IPR058240">
    <property type="entry name" value="rSAM_sf"/>
</dbReference>
<dbReference type="NCBIfam" id="TIGR03279">
    <property type="entry name" value="cyano_FeS_chp"/>
    <property type="match status" value="1"/>
</dbReference>
<feature type="domain" description="DUF512" evidence="1">
    <location>
        <begin position="229"/>
        <end position="430"/>
    </location>
</feature>
<dbReference type="InterPro" id="IPR036034">
    <property type="entry name" value="PDZ_sf"/>
</dbReference>
<dbReference type="KEGG" id="cyu:UCYN_05120"/>
<organism evidence="5">
    <name type="scientific">Atelocyanobacterium thalassa (isolate ALOHA)</name>
    <dbReference type="NCBI Taxonomy" id="1453429"/>
    <lineage>
        <taxon>Bacteria</taxon>
        <taxon>Bacillati</taxon>
        <taxon>Cyanobacteriota</taxon>
        <taxon>Cyanophyceae</taxon>
        <taxon>Oscillatoriophycideae</taxon>
        <taxon>Chroococcales</taxon>
        <taxon>Aphanothecaceae</taxon>
        <taxon>Candidatus Atelocyanobacterium</taxon>
        <taxon>Candidatus Atelocyanobacterium thalassae</taxon>
    </lineage>
</organism>
<dbReference type="HOGENOM" id="CLU_037396_0_0_3"/>
<dbReference type="EMBL" id="CP001842">
    <property type="protein sequence ID" value="ADB95241.1"/>
    <property type="molecule type" value="Genomic_DNA"/>
</dbReference>
<dbReference type="PATRIC" id="fig|713887.8.peg.473"/>